<comment type="caution">
    <text evidence="2">The sequence shown here is derived from an EMBL/GenBank/DDBJ whole genome shotgun (WGS) entry which is preliminary data.</text>
</comment>
<name>A0A9P9AUX9_9HYPO</name>
<feature type="compositionally biased region" description="Acidic residues" evidence="1">
    <location>
        <begin position="279"/>
        <end position="295"/>
    </location>
</feature>
<evidence type="ECO:0000313" key="2">
    <source>
        <dbReference type="EMBL" id="KAH6898323.1"/>
    </source>
</evidence>
<protein>
    <submittedName>
        <fullName evidence="2">Uncharacterized protein</fullName>
    </submittedName>
</protein>
<dbReference type="AlphaFoldDB" id="A0A9P9AUX9"/>
<keyword evidence="3" id="KW-1185">Reference proteome</keyword>
<dbReference type="OrthoDB" id="5087660at2759"/>
<sequence>MFLKHPRNTFIVDFECIRSEDGPLPLQVAIFDAAERQVVPATVIDHGMTIGELRKKISLSKFHQARGPFSSVAVIQKFQPGRDEDRTTGMTCHAIADLIRKHVDGHGPVKACITWAVTQIDIRCLSYILKTAGAEDLLFPEWKFSDQPLGWYYTARRQMKLNARLLSLQLGKLYGAFFPEDRRLTLDAHDAGVDVTMTIRLVKAYLLRAFGMPLPGKIDSHFSSADRGAKGWELDAEKLLSLLEKATPAIASSEVVDDNEISQSGIDKLLDDDEEVLEDIPDDESLEDIPDDESAGDLSIRLEQKNLLDDPMDY</sequence>
<dbReference type="Proteomes" id="UP000777438">
    <property type="component" value="Unassembled WGS sequence"/>
</dbReference>
<evidence type="ECO:0000313" key="3">
    <source>
        <dbReference type="Proteomes" id="UP000777438"/>
    </source>
</evidence>
<proteinExistence type="predicted"/>
<feature type="region of interest" description="Disordered" evidence="1">
    <location>
        <begin position="279"/>
        <end position="314"/>
    </location>
</feature>
<accession>A0A9P9AUX9</accession>
<gene>
    <name evidence="2" type="ORF">B0T10DRAFT_555647</name>
</gene>
<organism evidence="2 3">
    <name type="scientific">Thelonectria olida</name>
    <dbReference type="NCBI Taxonomy" id="1576542"/>
    <lineage>
        <taxon>Eukaryota</taxon>
        <taxon>Fungi</taxon>
        <taxon>Dikarya</taxon>
        <taxon>Ascomycota</taxon>
        <taxon>Pezizomycotina</taxon>
        <taxon>Sordariomycetes</taxon>
        <taxon>Hypocreomycetidae</taxon>
        <taxon>Hypocreales</taxon>
        <taxon>Nectriaceae</taxon>
        <taxon>Thelonectria</taxon>
    </lineage>
</organism>
<evidence type="ECO:0000256" key="1">
    <source>
        <dbReference type="SAM" id="MobiDB-lite"/>
    </source>
</evidence>
<dbReference type="EMBL" id="JAGPYM010000002">
    <property type="protein sequence ID" value="KAH6898323.1"/>
    <property type="molecule type" value="Genomic_DNA"/>
</dbReference>
<reference evidence="2 3" key="1">
    <citation type="journal article" date="2021" name="Nat. Commun.">
        <title>Genetic determinants of endophytism in the Arabidopsis root mycobiome.</title>
        <authorList>
            <person name="Mesny F."/>
            <person name="Miyauchi S."/>
            <person name="Thiergart T."/>
            <person name="Pickel B."/>
            <person name="Atanasova L."/>
            <person name="Karlsson M."/>
            <person name="Huettel B."/>
            <person name="Barry K.W."/>
            <person name="Haridas S."/>
            <person name="Chen C."/>
            <person name="Bauer D."/>
            <person name="Andreopoulos W."/>
            <person name="Pangilinan J."/>
            <person name="LaButti K."/>
            <person name="Riley R."/>
            <person name="Lipzen A."/>
            <person name="Clum A."/>
            <person name="Drula E."/>
            <person name="Henrissat B."/>
            <person name="Kohler A."/>
            <person name="Grigoriev I.V."/>
            <person name="Martin F.M."/>
            <person name="Hacquard S."/>
        </authorList>
    </citation>
    <scope>NUCLEOTIDE SEQUENCE [LARGE SCALE GENOMIC DNA]</scope>
    <source>
        <strain evidence="2 3">MPI-CAGE-CH-0241</strain>
    </source>
</reference>